<evidence type="ECO:0000259" key="2">
    <source>
        <dbReference type="Pfam" id="PF11008"/>
    </source>
</evidence>
<dbReference type="InterPro" id="IPR022548">
    <property type="entry name" value="DUF2846"/>
</dbReference>
<evidence type="ECO:0000256" key="1">
    <source>
        <dbReference type="SAM" id="SignalP"/>
    </source>
</evidence>
<keyword evidence="4" id="KW-1185">Reference proteome</keyword>
<name>A0A5P9NF11_9GAMM</name>
<keyword evidence="1" id="KW-0732">Signal</keyword>
<dbReference type="AlphaFoldDB" id="A0A5P9NF11"/>
<protein>
    <submittedName>
        <fullName evidence="3">DUF2846 domain-containing protein</fullName>
    </submittedName>
</protein>
<proteinExistence type="predicted"/>
<evidence type="ECO:0000313" key="3">
    <source>
        <dbReference type="EMBL" id="QFU74332.1"/>
    </source>
</evidence>
<organism evidence="3 4">
    <name type="scientific">Halioglobus maricola</name>
    <dbReference type="NCBI Taxonomy" id="2601894"/>
    <lineage>
        <taxon>Bacteria</taxon>
        <taxon>Pseudomonadati</taxon>
        <taxon>Pseudomonadota</taxon>
        <taxon>Gammaproteobacteria</taxon>
        <taxon>Cellvibrionales</taxon>
        <taxon>Halieaceae</taxon>
        <taxon>Halioglobus</taxon>
    </lineage>
</organism>
<sequence>MSYRIPRVAALLACLMTTNVHADYFSPRGPELETNAVVYVYRPAASNPGKKPLRTKYPEIMVDGEGSGFLKYNRHFRLELPAGKHEFVATGLTESANWKQTDRKYILNMKAGQTYYLRLRVEYDTDKMSIGTFRGQYLIFLHAMDPEEAIYQIRETRDDLES</sequence>
<dbReference type="Pfam" id="PF11008">
    <property type="entry name" value="DUF2846"/>
    <property type="match status" value="1"/>
</dbReference>
<feature type="domain" description="DUF2846" evidence="2">
    <location>
        <begin position="35"/>
        <end position="123"/>
    </location>
</feature>
<dbReference type="RefSeq" id="WP_152660443.1">
    <property type="nucleotide sequence ID" value="NZ_CP036422.1"/>
</dbReference>
<dbReference type="KEGG" id="halc:EY643_00965"/>
<feature type="chain" id="PRO_5024920491" evidence="1">
    <location>
        <begin position="23"/>
        <end position="162"/>
    </location>
</feature>
<dbReference type="EMBL" id="CP036422">
    <property type="protein sequence ID" value="QFU74332.1"/>
    <property type="molecule type" value="Genomic_DNA"/>
</dbReference>
<evidence type="ECO:0000313" key="4">
    <source>
        <dbReference type="Proteomes" id="UP000326287"/>
    </source>
</evidence>
<accession>A0A5P9NF11</accession>
<dbReference type="OrthoDB" id="7002259at2"/>
<gene>
    <name evidence="3" type="ORF">EY643_00965</name>
</gene>
<reference evidence="3 4" key="1">
    <citation type="submission" date="2019-02" db="EMBL/GenBank/DDBJ databases">
        <authorList>
            <person name="Li S.-H."/>
        </authorList>
    </citation>
    <scope>NUCLEOTIDE SEQUENCE [LARGE SCALE GENOMIC DNA]</scope>
    <source>
        <strain evidence="3 4">IMCC14385</strain>
    </source>
</reference>
<feature type="signal peptide" evidence="1">
    <location>
        <begin position="1"/>
        <end position="22"/>
    </location>
</feature>
<dbReference type="Proteomes" id="UP000326287">
    <property type="component" value="Chromosome"/>
</dbReference>